<gene>
    <name evidence="3" type="ORF">CC78DRAFT_378227</name>
</gene>
<dbReference type="AlphaFoldDB" id="A0A9P4KGA1"/>
<evidence type="ECO:0000256" key="2">
    <source>
        <dbReference type="ARBA" id="ARBA00023043"/>
    </source>
</evidence>
<dbReference type="SUPFAM" id="SSF48403">
    <property type="entry name" value="Ankyrin repeat"/>
    <property type="match status" value="1"/>
</dbReference>
<dbReference type="EMBL" id="ML986586">
    <property type="protein sequence ID" value="KAF2268597.1"/>
    <property type="molecule type" value="Genomic_DNA"/>
</dbReference>
<dbReference type="InterPro" id="IPR002110">
    <property type="entry name" value="Ankyrin_rpt"/>
</dbReference>
<evidence type="ECO:0000256" key="1">
    <source>
        <dbReference type="ARBA" id="ARBA00022737"/>
    </source>
</evidence>
<keyword evidence="2" id="KW-0040">ANK repeat</keyword>
<accession>A0A9P4KGA1</accession>
<comment type="caution">
    <text evidence="3">The sequence shown here is derived from an EMBL/GenBank/DDBJ whole genome shotgun (WGS) entry which is preliminary data.</text>
</comment>
<keyword evidence="4" id="KW-1185">Reference proteome</keyword>
<organism evidence="3 4">
    <name type="scientific">Lojkania enalia</name>
    <dbReference type="NCBI Taxonomy" id="147567"/>
    <lineage>
        <taxon>Eukaryota</taxon>
        <taxon>Fungi</taxon>
        <taxon>Dikarya</taxon>
        <taxon>Ascomycota</taxon>
        <taxon>Pezizomycotina</taxon>
        <taxon>Dothideomycetes</taxon>
        <taxon>Pleosporomycetidae</taxon>
        <taxon>Pleosporales</taxon>
        <taxon>Pleosporales incertae sedis</taxon>
        <taxon>Lojkania</taxon>
    </lineage>
</organism>
<dbReference type="OrthoDB" id="341259at2759"/>
<sequence length="129" mass="14638">MIARTLLEHPMVYINHVDQQGRSLLSWAAGEGFLRAMKMILDDLRVDFNLKDFRGRSPLLWVADCGQGKAIDVLIQNPVHMDRFCKDVDHRSALSLACGKGHTEMVKALIKYRCWGVDEKDVDGWTPLA</sequence>
<keyword evidence="1" id="KW-0677">Repeat</keyword>
<dbReference type="PANTHER" id="PTHR24198:SF193">
    <property type="match status" value="1"/>
</dbReference>
<dbReference type="Proteomes" id="UP000800093">
    <property type="component" value="Unassembled WGS sequence"/>
</dbReference>
<dbReference type="Pfam" id="PF12796">
    <property type="entry name" value="Ank_2"/>
    <property type="match status" value="1"/>
</dbReference>
<name>A0A9P4KGA1_9PLEO</name>
<proteinExistence type="predicted"/>
<dbReference type="InterPro" id="IPR036770">
    <property type="entry name" value="Ankyrin_rpt-contain_sf"/>
</dbReference>
<reference evidence="4" key="1">
    <citation type="journal article" date="2020" name="Stud. Mycol.">
        <title>101 Dothideomycetes genomes: A test case for predicting lifestyles and emergence of pathogens.</title>
        <authorList>
            <person name="Haridas S."/>
            <person name="Albert R."/>
            <person name="Binder M."/>
            <person name="Bloem J."/>
            <person name="LaButti K."/>
            <person name="Salamov A."/>
            <person name="Andreopoulos B."/>
            <person name="Baker S."/>
            <person name="Barry K."/>
            <person name="Bills G."/>
            <person name="Bluhm B."/>
            <person name="Cannon C."/>
            <person name="Castanera R."/>
            <person name="Culley D."/>
            <person name="Daum C."/>
            <person name="Ezra D."/>
            <person name="Gonzalez J."/>
            <person name="Henrissat B."/>
            <person name="Kuo A."/>
            <person name="Liang C."/>
            <person name="Lipzen A."/>
            <person name="Lutzoni F."/>
            <person name="Magnuson J."/>
            <person name="Mondo S."/>
            <person name="Nolan M."/>
            <person name="Ohm R."/>
            <person name="Pangilinan J."/>
            <person name="Park H.-J."/>
            <person name="Ramirez L."/>
            <person name="Alfaro M."/>
            <person name="Sun H."/>
            <person name="Tritt A."/>
            <person name="Yoshinaga Y."/>
            <person name="Zwiers L.-H."/>
            <person name="Turgeon B."/>
            <person name="Goodwin S."/>
            <person name="Spatafora J."/>
            <person name="Crous P."/>
            <person name="Grigoriev I."/>
        </authorList>
    </citation>
    <scope>NUCLEOTIDE SEQUENCE [LARGE SCALE GENOMIC DNA]</scope>
    <source>
        <strain evidence="4">CBS 304.66</strain>
    </source>
</reference>
<evidence type="ECO:0000313" key="3">
    <source>
        <dbReference type="EMBL" id="KAF2268597.1"/>
    </source>
</evidence>
<dbReference type="SMART" id="SM00248">
    <property type="entry name" value="ANK"/>
    <property type="match status" value="3"/>
</dbReference>
<protein>
    <submittedName>
        <fullName evidence="3">Ankyrin</fullName>
    </submittedName>
</protein>
<dbReference type="PANTHER" id="PTHR24198">
    <property type="entry name" value="ANKYRIN REPEAT AND PROTEIN KINASE DOMAIN-CONTAINING PROTEIN"/>
    <property type="match status" value="1"/>
</dbReference>
<evidence type="ECO:0000313" key="4">
    <source>
        <dbReference type="Proteomes" id="UP000800093"/>
    </source>
</evidence>
<dbReference type="Gene3D" id="1.25.40.20">
    <property type="entry name" value="Ankyrin repeat-containing domain"/>
    <property type="match status" value="1"/>
</dbReference>